<gene>
    <name evidence="7" type="primary">PCH2</name>
    <name evidence="7" type="ORF">LSUE1_G005214</name>
</gene>
<comment type="similarity">
    <text evidence="1">Belongs to the AAA ATPase family. PCH2 subfamily.</text>
</comment>
<dbReference type="GO" id="GO:0007131">
    <property type="term" value="P:reciprocal meiotic recombination"/>
    <property type="evidence" value="ECO:0007669"/>
    <property type="project" value="TreeGrafter"/>
</dbReference>
<dbReference type="InterPro" id="IPR058249">
    <property type="entry name" value="Pch2_C"/>
</dbReference>
<dbReference type="Proteomes" id="UP000469558">
    <property type="component" value="Unassembled WGS sequence"/>
</dbReference>
<dbReference type="Pfam" id="PF23242">
    <property type="entry name" value="AAA_lid_TRIP13_C"/>
    <property type="match status" value="1"/>
</dbReference>
<evidence type="ECO:0000313" key="7">
    <source>
        <dbReference type="EMBL" id="TVY75730.1"/>
    </source>
</evidence>
<protein>
    <submittedName>
        <fullName evidence="7">Pachytene checkpoint protein 2-like protein</fullName>
    </submittedName>
</protein>
<dbReference type="Pfam" id="PF00004">
    <property type="entry name" value="AAA"/>
    <property type="match status" value="1"/>
</dbReference>
<sequence>MATEEEFSVQMEGSPEAGYVVVARPGVVFIEARIDTDDNATDMQQLREALQAQLSSPKNDTPIELGEDIMADPDNSVILGTLYEKYKGIIKSLKLVEYVGEKKFSIFYSLNGVNIKLQVYQLHDTELSHDATELPEAEINDMPHVRFEGQWDELVFDSDVKKDLIWMMTNIGIVLHSQITKADFPVAQIILLYGPPGTGKTSLCQGLAQKISIRLNSSYKRTKLIQIKTATLLSKYYSESAKQVDAIFTTIVRMCQEDPEQFVCVLIDEVESIAFSREQGAHHGESQDSLRATNSLLTGLDRAKSCTNVIFLCTSNMLDSLDSAFLDRCGLRIAVDPPSKHSQYAILRGRIQKLIDQGYIKSERRFPSYDEASIEWKAGVGKASKHGATLLAILELFKSGKEVTSGRSLTQLPELAILRYLRWEDCTLAVALSFMHRLVMSQHGVHVPGARYEDVDREDKFLTASMGIELQRHTKEVENATDSPQAEASTAVELRGHKRNFSGINDEKRVKR</sequence>
<feature type="region of interest" description="Disordered" evidence="5">
    <location>
        <begin position="475"/>
        <end position="512"/>
    </location>
</feature>
<evidence type="ECO:0000256" key="1">
    <source>
        <dbReference type="ARBA" id="ARBA00007271"/>
    </source>
</evidence>
<comment type="caution">
    <text evidence="7">The sequence shown here is derived from an EMBL/GenBank/DDBJ whole genome shotgun (WGS) entry which is preliminary data.</text>
</comment>
<evidence type="ECO:0000313" key="8">
    <source>
        <dbReference type="Proteomes" id="UP000469558"/>
    </source>
</evidence>
<dbReference type="Gene3D" id="3.40.50.300">
    <property type="entry name" value="P-loop containing nucleotide triphosphate hydrolases"/>
    <property type="match status" value="1"/>
</dbReference>
<dbReference type="InterPro" id="IPR003959">
    <property type="entry name" value="ATPase_AAA_core"/>
</dbReference>
<reference evidence="7 8" key="1">
    <citation type="submission" date="2018-05" db="EMBL/GenBank/DDBJ databases">
        <title>Genome sequencing and assembly of the regulated plant pathogen Lachnellula willkommii and related sister species for the development of diagnostic species identification markers.</title>
        <authorList>
            <person name="Giroux E."/>
            <person name="Bilodeau G."/>
        </authorList>
    </citation>
    <scope>NUCLEOTIDE SEQUENCE [LARGE SCALE GENOMIC DNA]</scope>
    <source>
        <strain evidence="7 8">CBS 268.59</strain>
    </source>
</reference>
<dbReference type="AlphaFoldDB" id="A0A8T9C4I9"/>
<organism evidence="7 8">
    <name type="scientific">Lachnellula suecica</name>
    <dbReference type="NCBI Taxonomy" id="602035"/>
    <lineage>
        <taxon>Eukaryota</taxon>
        <taxon>Fungi</taxon>
        <taxon>Dikarya</taxon>
        <taxon>Ascomycota</taxon>
        <taxon>Pezizomycotina</taxon>
        <taxon>Leotiomycetes</taxon>
        <taxon>Helotiales</taxon>
        <taxon>Lachnaceae</taxon>
        <taxon>Lachnellula</taxon>
    </lineage>
</organism>
<keyword evidence="8" id="KW-1185">Reference proteome</keyword>
<evidence type="ECO:0000256" key="2">
    <source>
        <dbReference type="ARBA" id="ARBA00022741"/>
    </source>
</evidence>
<dbReference type="GO" id="GO:0005694">
    <property type="term" value="C:chromosome"/>
    <property type="evidence" value="ECO:0007669"/>
    <property type="project" value="TreeGrafter"/>
</dbReference>
<proteinExistence type="inferred from homology"/>
<dbReference type="SMART" id="SM00382">
    <property type="entry name" value="AAA"/>
    <property type="match status" value="1"/>
</dbReference>
<feature type="domain" description="AAA+ ATPase" evidence="6">
    <location>
        <begin position="186"/>
        <end position="339"/>
    </location>
</feature>
<dbReference type="GO" id="GO:0016887">
    <property type="term" value="F:ATP hydrolysis activity"/>
    <property type="evidence" value="ECO:0007669"/>
    <property type="project" value="InterPro"/>
</dbReference>
<dbReference type="GO" id="GO:0051598">
    <property type="term" value="P:meiotic recombination checkpoint signaling"/>
    <property type="evidence" value="ECO:0007669"/>
    <property type="project" value="TreeGrafter"/>
</dbReference>
<keyword evidence="4" id="KW-0469">Meiosis</keyword>
<dbReference type="PANTHER" id="PTHR45991">
    <property type="entry name" value="PACHYTENE CHECKPOINT PROTEIN 2"/>
    <property type="match status" value="1"/>
</dbReference>
<evidence type="ECO:0000256" key="4">
    <source>
        <dbReference type="ARBA" id="ARBA00023254"/>
    </source>
</evidence>
<keyword evidence="3" id="KW-0067">ATP-binding</keyword>
<keyword evidence="2" id="KW-0547">Nucleotide-binding</keyword>
<dbReference type="InterPro" id="IPR027417">
    <property type="entry name" value="P-loop_NTPase"/>
</dbReference>
<dbReference type="EMBL" id="QGMK01000965">
    <property type="protein sequence ID" value="TVY75730.1"/>
    <property type="molecule type" value="Genomic_DNA"/>
</dbReference>
<evidence type="ECO:0000256" key="3">
    <source>
        <dbReference type="ARBA" id="ARBA00022840"/>
    </source>
</evidence>
<dbReference type="InterPro" id="IPR003593">
    <property type="entry name" value="AAA+_ATPase"/>
</dbReference>
<accession>A0A8T9C4I9</accession>
<dbReference type="OrthoDB" id="5925at2759"/>
<evidence type="ECO:0000259" key="6">
    <source>
        <dbReference type="SMART" id="SM00382"/>
    </source>
</evidence>
<dbReference type="GO" id="GO:0005634">
    <property type="term" value="C:nucleus"/>
    <property type="evidence" value="ECO:0007669"/>
    <property type="project" value="TreeGrafter"/>
</dbReference>
<dbReference type="GO" id="GO:0005524">
    <property type="term" value="F:ATP binding"/>
    <property type="evidence" value="ECO:0007669"/>
    <property type="project" value="UniProtKB-KW"/>
</dbReference>
<dbReference type="PANTHER" id="PTHR45991:SF1">
    <property type="entry name" value="PACHYTENE CHECKPOINT PROTEIN 2 HOMOLOG"/>
    <property type="match status" value="1"/>
</dbReference>
<dbReference type="SUPFAM" id="SSF52540">
    <property type="entry name" value="P-loop containing nucleoside triphosphate hydrolases"/>
    <property type="match status" value="1"/>
</dbReference>
<name>A0A8T9C4I9_9HELO</name>
<evidence type="ECO:0000256" key="5">
    <source>
        <dbReference type="SAM" id="MobiDB-lite"/>
    </source>
</evidence>
<dbReference type="InterPro" id="IPR044539">
    <property type="entry name" value="Pch2-like"/>
</dbReference>